<reference evidence="2" key="1">
    <citation type="submission" date="2022-11" db="EMBL/GenBank/DDBJ databases">
        <authorList>
            <person name="Kikuchi T."/>
        </authorList>
    </citation>
    <scope>NUCLEOTIDE SEQUENCE</scope>
    <source>
        <strain evidence="2">PS1010</strain>
    </source>
</reference>
<name>A0A9P1MT23_9PELO</name>
<evidence type="ECO:0000313" key="3">
    <source>
        <dbReference type="Proteomes" id="UP001152747"/>
    </source>
</evidence>
<sequence>MLNENFNKFNNDNDYAPQNPGQHQYSSTLIKRICSPMLSLASTQWKTRHKQHEKQLYGEGNETIRNIYEIFHF</sequence>
<comment type="caution">
    <text evidence="2">The sequence shown here is derived from an EMBL/GenBank/DDBJ whole genome shotgun (WGS) entry which is preliminary data.</text>
</comment>
<accession>A0A9P1MT23</accession>
<feature type="region of interest" description="Disordered" evidence="1">
    <location>
        <begin position="1"/>
        <end position="23"/>
    </location>
</feature>
<gene>
    <name evidence="2" type="ORF">CAMP_LOCUS1302</name>
</gene>
<protein>
    <submittedName>
        <fullName evidence="2">Uncharacterized protein</fullName>
    </submittedName>
</protein>
<evidence type="ECO:0000313" key="2">
    <source>
        <dbReference type="EMBL" id="CAI5438665.1"/>
    </source>
</evidence>
<proteinExistence type="predicted"/>
<keyword evidence="3" id="KW-1185">Reference proteome</keyword>
<dbReference type="EMBL" id="CANHGI010000001">
    <property type="protein sequence ID" value="CAI5438665.1"/>
    <property type="molecule type" value="Genomic_DNA"/>
</dbReference>
<dbReference type="AlphaFoldDB" id="A0A9P1MT23"/>
<organism evidence="2 3">
    <name type="scientific">Caenorhabditis angaria</name>
    <dbReference type="NCBI Taxonomy" id="860376"/>
    <lineage>
        <taxon>Eukaryota</taxon>
        <taxon>Metazoa</taxon>
        <taxon>Ecdysozoa</taxon>
        <taxon>Nematoda</taxon>
        <taxon>Chromadorea</taxon>
        <taxon>Rhabditida</taxon>
        <taxon>Rhabditina</taxon>
        <taxon>Rhabditomorpha</taxon>
        <taxon>Rhabditoidea</taxon>
        <taxon>Rhabditidae</taxon>
        <taxon>Peloderinae</taxon>
        <taxon>Caenorhabditis</taxon>
    </lineage>
</organism>
<evidence type="ECO:0000256" key="1">
    <source>
        <dbReference type="SAM" id="MobiDB-lite"/>
    </source>
</evidence>
<feature type="compositionally biased region" description="Low complexity" evidence="1">
    <location>
        <begin position="1"/>
        <end position="14"/>
    </location>
</feature>
<dbReference type="Proteomes" id="UP001152747">
    <property type="component" value="Unassembled WGS sequence"/>
</dbReference>